<reference evidence="1" key="1">
    <citation type="submission" date="2022-06" db="EMBL/GenBank/DDBJ databases">
        <title>Sequencing the genomes of 1000 actinobacteria strains.</title>
        <authorList>
            <person name="Klenk H.-P."/>
        </authorList>
    </citation>
    <scope>NUCLEOTIDE SEQUENCE</scope>
    <source>
        <strain evidence="1">DSM 46694</strain>
    </source>
</reference>
<proteinExistence type="predicted"/>
<organism evidence="1 2">
    <name type="scientific">Nonomuraea thailandensis</name>
    <dbReference type="NCBI Taxonomy" id="1188745"/>
    <lineage>
        <taxon>Bacteria</taxon>
        <taxon>Bacillati</taxon>
        <taxon>Actinomycetota</taxon>
        <taxon>Actinomycetes</taxon>
        <taxon>Streptosporangiales</taxon>
        <taxon>Streptosporangiaceae</taxon>
        <taxon>Nonomuraea</taxon>
    </lineage>
</organism>
<keyword evidence="2" id="KW-1185">Reference proteome</keyword>
<evidence type="ECO:0008006" key="3">
    <source>
        <dbReference type="Google" id="ProtNLM"/>
    </source>
</evidence>
<evidence type="ECO:0000313" key="1">
    <source>
        <dbReference type="EMBL" id="MCP2358288.1"/>
    </source>
</evidence>
<sequence>MIGATHEFADARQALIDLDTRHSEGKVTITL</sequence>
<dbReference type="Proteomes" id="UP001139648">
    <property type="component" value="Unassembled WGS sequence"/>
</dbReference>
<protein>
    <recommendedName>
        <fullName evidence="3">Zinc-binding dehydrogenase</fullName>
    </recommendedName>
</protein>
<accession>A0A9X2GPV0</accession>
<dbReference type="EMBL" id="JAMZEB010000002">
    <property type="protein sequence ID" value="MCP2358288.1"/>
    <property type="molecule type" value="Genomic_DNA"/>
</dbReference>
<dbReference type="AlphaFoldDB" id="A0A9X2GPV0"/>
<comment type="caution">
    <text evidence="1">The sequence shown here is derived from an EMBL/GenBank/DDBJ whole genome shotgun (WGS) entry which is preliminary data.</text>
</comment>
<name>A0A9X2GPV0_9ACTN</name>
<gene>
    <name evidence="1" type="ORF">HD597_005308</name>
</gene>
<evidence type="ECO:0000313" key="2">
    <source>
        <dbReference type="Proteomes" id="UP001139648"/>
    </source>
</evidence>